<organism evidence="4 5">
    <name type="scientific">Butyrivibrio proteoclasticus (strain ATCC 51982 / DSM 14932 / B316)</name>
    <name type="common">Clostridium proteoclasticum</name>
    <dbReference type="NCBI Taxonomy" id="515622"/>
    <lineage>
        <taxon>Bacteria</taxon>
        <taxon>Bacillati</taxon>
        <taxon>Bacillota</taxon>
        <taxon>Clostridia</taxon>
        <taxon>Lachnospirales</taxon>
        <taxon>Lachnospiraceae</taxon>
        <taxon>Butyrivibrio</taxon>
    </lineage>
</organism>
<sequence>MDTQHNGKRANIAKALLIALIPAISLIAALMFLIHYQKEYEIADNEYEQVADDYAKETSDIGSYIKVLAQENPGAKDSLDEKMHDATEGNLKKVDFLSLINENSDVTAWITVPFCSINYPVVQGPDNDKYLKTTYQGTANSAGAIFMDYTNNRSFNDMHTLVYGHNMKNNSMFGGLKKIRDNPEAAKEDPYFYIYLPDGHMRQYEIFSARVIHADDPCYRFFDGMDEYHRFVNECLSGSKSKWNVNSDLSSGLPIVTLSTCSGDNDRFVVHGILHAIY</sequence>
<dbReference type="KEGG" id="bpb:bpr_II374"/>
<dbReference type="InterPro" id="IPR005754">
    <property type="entry name" value="Sortase"/>
</dbReference>
<feature type="transmembrane region" description="Helical" evidence="3">
    <location>
        <begin position="12"/>
        <end position="36"/>
    </location>
</feature>
<evidence type="ECO:0000256" key="2">
    <source>
        <dbReference type="PIRSR" id="PIRSR605754-1"/>
    </source>
</evidence>
<proteinExistence type="predicted"/>
<name>E0S4H9_BUTPB</name>
<dbReference type="Pfam" id="PF04203">
    <property type="entry name" value="Sortase"/>
    <property type="match status" value="1"/>
</dbReference>
<dbReference type="InterPro" id="IPR009835">
    <property type="entry name" value="SrtB"/>
</dbReference>
<reference evidence="4 5" key="1">
    <citation type="journal article" date="2010" name="PLoS ONE">
        <title>The glycobiome of the rumen bacterium Butyrivibrio proteoclasticus B316(T) highlights adaptation to a polysaccharide-rich environment.</title>
        <authorList>
            <person name="Kelly W.J."/>
            <person name="Leahy S.C."/>
            <person name="Altermann E."/>
            <person name="Yeoman C.J."/>
            <person name="Dunne J.C."/>
            <person name="Kong Z."/>
            <person name="Pacheco D.M."/>
            <person name="Li D."/>
            <person name="Noel S.J."/>
            <person name="Moon C.D."/>
            <person name="Cookson A.L."/>
            <person name="Attwood G.T."/>
        </authorList>
    </citation>
    <scope>NUCLEOTIDE SEQUENCE [LARGE SCALE GENOMIC DNA]</scope>
    <source>
        <strain evidence="5">ATCC 51982 / DSM 14932 / B316</strain>
        <plasmid evidence="5">Plasmid pCY360</plasmid>
    </source>
</reference>
<keyword evidence="3" id="KW-1133">Transmembrane helix</keyword>
<dbReference type="InterPro" id="IPR023365">
    <property type="entry name" value="Sortase_dom-sf"/>
</dbReference>
<evidence type="ECO:0000256" key="1">
    <source>
        <dbReference type="ARBA" id="ARBA00022801"/>
    </source>
</evidence>
<keyword evidence="5" id="KW-1185">Reference proteome</keyword>
<dbReference type="RefSeq" id="WP_013282960.1">
    <property type="nucleotide sequence ID" value="NC_014389.1"/>
</dbReference>
<dbReference type="CDD" id="cd05826">
    <property type="entry name" value="Sortase_B"/>
    <property type="match status" value="1"/>
</dbReference>
<dbReference type="AlphaFoldDB" id="E0S4H9"/>
<keyword evidence="3" id="KW-0472">Membrane</keyword>
<dbReference type="HOGENOM" id="CLU_034078_3_0_9"/>
<keyword evidence="3" id="KW-0812">Transmembrane</keyword>
<dbReference type="Gene3D" id="2.40.260.10">
    <property type="entry name" value="Sortase"/>
    <property type="match status" value="1"/>
</dbReference>
<dbReference type="GO" id="GO:0016787">
    <property type="term" value="F:hydrolase activity"/>
    <property type="evidence" value="ECO:0007669"/>
    <property type="project" value="UniProtKB-KW"/>
</dbReference>
<protein>
    <submittedName>
        <fullName evidence="4">Sortase B family protein</fullName>
    </submittedName>
</protein>
<dbReference type="EMBL" id="CP001812">
    <property type="protein sequence ID" value="ADL36311.1"/>
    <property type="molecule type" value="Genomic_DNA"/>
</dbReference>
<evidence type="ECO:0000313" key="4">
    <source>
        <dbReference type="EMBL" id="ADL36311.1"/>
    </source>
</evidence>
<dbReference type="Proteomes" id="UP000001299">
    <property type="component" value="Plasmid pCY360"/>
</dbReference>
<keyword evidence="1" id="KW-0378">Hydrolase</keyword>
<evidence type="ECO:0000313" key="5">
    <source>
        <dbReference type="Proteomes" id="UP000001299"/>
    </source>
</evidence>
<dbReference type="MEROPS" id="C60.002"/>
<feature type="active site" description="Acyl-thioester intermediate" evidence="2">
    <location>
        <position position="261"/>
    </location>
</feature>
<dbReference type="SUPFAM" id="SSF63817">
    <property type="entry name" value="Sortase"/>
    <property type="match status" value="1"/>
</dbReference>
<accession>E0S4H9</accession>
<evidence type="ECO:0000256" key="3">
    <source>
        <dbReference type="SAM" id="Phobius"/>
    </source>
</evidence>
<feature type="active site" description="Proton donor/acceptor" evidence="2">
    <location>
        <position position="165"/>
    </location>
</feature>
<geneLocation type="plasmid" evidence="4 5">
    <name>pCY360</name>
</geneLocation>
<gene>
    <name evidence="4" type="ordered locus">bpr_II374</name>
</gene>
<keyword evidence="4" id="KW-0614">Plasmid</keyword>